<reference evidence="3" key="1">
    <citation type="submission" date="2009-10" db="EMBL/GenBank/DDBJ databases">
        <title>The complete chromosome of Gordonia bronchialis DSM 43247.</title>
        <authorList>
            <consortium name="US DOE Joint Genome Institute (JGI-PGF)"/>
            <person name="Lucas S."/>
            <person name="Copeland A."/>
            <person name="Lapidus A."/>
            <person name="Glavina del Rio T."/>
            <person name="Dalin E."/>
            <person name="Tice H."/>
            <person name="Bruce D."/>
            <person name="Goodwin L."/>
            <person name="Pitluck S."/>
            <person name="Kyrpides N."/>
            <person name="Mavromatis K."/>
            <person name="Ivanova N."/>
            <person name="Ovchinnikova G."/>
            <person name="Saunders E."/>
            <person name="Brettin T."/>
            <person name="Detter J.C."/>
            <person name="Han C."/>
            <person name="Larimer F."/>
            <person name="Land M."/>
            <person name="Hauser L."/>
            <person name="Markowitz V."/>
            <person name="Cheng J.-F."/>
            <person name="Hugenholtz P."/>
            <person name="Woyke T."/>
            <person name="Wu D."/>
            <person name="Jando M."/>
            <person name="Schneider S."/>
            <person name="Goeker M."/>
            <person name="Klenk H.-P."/>
            <person name="Eisen J.A."/>
        </authorList>
    </citation>
    <scope>NUCLEOTIDE SEQUENCE [LARGE SCALE GENOMIC DNA]</scope>
    <source>
        <strain evidence="3">ATCC 25592 / DSM 43247 / BCRC 13721 / JCM 3198 / KCTC 3076 / NBRC 16047 / NCTC 10667</strain>
    </source>
</reference>
<organism evidence="2 3">
    <name type="scientific">Gordonia bronchialis (strain ATCC 25592 / DSM 43247 / BCRC 13721 / JCM 3198 / KCTC 3076 / NBRC 16047 / NCTC 10667)</name>
    <name type="common">Rhodococcus bronchialis</name>
    <dbReference type="NCBI Taxonomy" id="526226"/>
    <lineage>
        <taxon>Bacteria</taxon>
        <taxon>Bacillati</taxon>
        <taxon>Actinomycetota</taxon>
        <taxon>Actinomycetes</taxon>
        <taxon>Mycobacteriales</taxon>
        <taxon>Gordoniaceae</taxon>
        <taxon>Gordonia</taxon>
    </lineage>
</organism>
<dbReference type="OrthoDB" id="4377460at2"/>
<dbReference type="AlphaFoldDB" id="D0L2E0"/>
<dbReference type="HOGENOM" id="CLU_347729_0_0_11"/>
<dbReference type="RefSeq" id="WP_012835353.1">
    <property type="nucleotide sequence ID" value="NC_013441.1"/>
</dbReference>
<proteinExistence type="predicted"/>
<dbReference type="Pfam" id="PF23275">
    <property type="entry name" value="TPR_23"/>
    <property type="match status" value="1"/>
</dbReference>
<dbReference type="Proteomes" id="UP000001219">
    <property type="component" value="Chromosome"/>
</dbReference>
<sequence length="811" mass="86413">MTPTYNQVMAWNPGALSEVAPGVSALAKTLMDEAPNAGNPVLNLTNAQWTGRARPPADDRAEAITKWLRNTAARFQSLANALTTGSDNIVDATAALAARKIWADVEGYILNQDDGNYSVSFSPAKAPEGAAFDANTAFEHQTALHNLGKAADDAVTTARNEISAKLSAIGRMTPASIAATNGAIDPTLAAGDVTAIRNGTATPEQRGRYLRAMRLTPSQLARLQLGERIDIDPSKLAYIQNAMNAIDAGDGDLTGVDAFDKFGTAPGDWRLRVATASGLQVVSNSNVHAGNRQGGFALLPDSIKDVVAQGQNRPLQLGGVARDQMMRNLGGLGKLISAGDARYQAGTDLDRSLGKIARNYVGIQVDAEQDGIPSGLSPDHINGLQDLLNGIGRDKMWVQDAFTAGNGDGKDFIHDLLTLHWSDDGEAAGQLWRFSAHDAQLALHPSGDALTDQLDLATSRRTSSILESMLRYAGSPDGYHELMNIGGAAEDQSVGQLNPRGLQTLAESLKPYVAELGGGQDLRLPGFNDVDPNNVGGYQNLLHTPGHDPSHPTSNYEGASRIFGLLATDETAAKTFYGEVYKQIAAETVDYAANPNAGDAAHRLALIAHLRGLADEGLLYAAHDLATNDFDAAQKSFQLKKLIIDDVFSASDLLTGKLTDKAPGSDILLGHVTENLKEALLGAEPSGQDFAPQDYKQQLHGDASLTGSRVGDIRAAILAATTGDVRSQLDPELARRLGEASWFNPDGSLRTREQILTAGNNPEQIDIDIRTVLEQIAKRTHNSNPANIPADYGAVWDESEELDPSNWSLRR</sequence>
<protein>
    <recommendedName>
        <fullName evidence="1">TPR repeat domain-containing protein</fullName>
    </recommendedName>
</protein>
<evidence type="ECO:0000313" key="3">
    <source>
        <dbReference type="Proteomes" id="UP000001219"/>
    </source>
</evidence>
<gene>
    <name evidence="2" type="ordered locus">Gbro_3655</name>
</gene>
<evidence type="ECO:0000259" key="1">
    <source>
        <dbReference type="Pfam" id="PF23275"/>
    </source>
</evidence>
<accession>D0L2E0</accession>
<reference evidence="2 3" key="2">
    <citation type="journal article" date="2010" name="Stand. Genomic Sci.">
        <title>Complete genome sequence of Gordonia bronchialis type strain (3410).</title>
        <authorList>
            <person name="Ivanova N."/>
            <person name="Sikorski J."/>
            <person name="Jando M."/>
            <person name="Lapidus A."/>
            <person name="Nolan M."/>
            <person name="Lucas S."/>
            <person name="Del Rio T.G."/>
            <person name="Tice H."/>
            <person name="Copeland A."/>
            <person name="Cheng J.F."/>
            <person name="Chen F."/>
            <person name="Bruce D."/>
            <person name="Goodwin L."/>
            <person name="Pitluck S."/>
            <person name="Mavromatis K."/>
            <person name="Ovchinnikova G."/>
            <person name="Pati A."/>
            <person name="Chen A."/>
            <person name="Palaniappan K."/>
            <person name="Land M."/>
            <person name="Hauser L."/>
            <person name="Chang Y.J."/>
            <person name="Jeffries C.D."/>
            <person name="Chain P."/>
            <person name="Saunders E."/>
            <person name="Han C."/>
            <person name="Detter J.C."/>
            <person name="Brettin T."/>
            <person name="Rohde M."/>
            <person name="Goker M."/>
            <person name="Bristow J."/>
            <person name="Eisen J.A."/>
            <person name="Markowitz V."/>
            <person name="Hugenholtz P."/>
            <person name="Klenk H.P."/>
            <person name="Kyrpides N.C."/>
        </authorList>
    </citation>
    <scope>NUCLEOTIDE SEQUENCE [LARGE SCALE GENOMIC DNA]</scope>
    <source>
        <strain evidence="3">ATCC 25592 / DSM 43247 / BCRC 13721 / JCM 3198 / KCTC 3076 / NBRC 16047 / NCTC 10667</strain>
    </source>
</reference>
<name>D0L2E0_GORB4</name>
<dbReference type="InterPro" id="IPR057037">
    <property type="entry name" value="TPR_rep_actino"/>
</dbReference>
<dbReference type="STRING" id="526226.Gbro_3655"/>
<dbReference type="KEGG" id="gbr:Gbro_3655"/>
<keyword evidence="3" id="KW-1185">Reference proteome</keyword>
<feature type="domain" description="TPR repeat" evidence="1">
    <location>
        <begin position="212"/>
        <end position="433"/>
    </location>
</feature>
<dbReference type="EMBL" id="CP001802">
    <property type="protein sequence ID" value="ACY22843.1"/>
    <property type="molecule type" value="Genomic_DNA"/>
</dbReference>
<dbReference type="eggNOG" id="ENOG5030HW6">
    <property type="taxonomic scope" value="Bacteria"/>
</dbReference>
<evidence type="ECO:0000313" key="2">
    <source>
        <dbReference type="EMBL" id="ACY22843.1"/>
    </source>
</evidence>